<protein>
    <submittedName>
        <fullName evidence="2">Uncharacterized protein</fullName>
    </submittedName>
</protein>
<dbReference type="Proteomes" id="UP000675920">
    <property type="component" value="Unplaced"/>
</dbReference>
<reference evidence="2" key="1">
    <citation type="submission" date="2025-08" db="UniProtKB">
        <authorList>
            <consortium name="RefSeq"/>
        </authorList>
    </citation>
    <scope>IDENTIFICATION</scope>
</reference>
<evidence type="ECO:0000313" key="2">
    <source>
        <dbReference type="RefSeq" id="WP_051378134.1"/>
    </source>
</evidence>
<name>A0A8B6X917_9BURK</name>
<dbReference type="OrthoDB" id="5569910at2"/>
<dbReference type="AlphaFoldDB" id="A0A8B6X917"/>
<sequence length="154" mass="17541">MNERLRVRRRLLAGVVLWPAAAIAQPALRRARKRKEPAMSDDFEEESFSRIGPPEVPPVVFEGRRYEQIHNGESLGLDQRTGWLAVVDEAGGQRIAVIKVYAVEFDPDMEADVQDVFFTRLELRAAERCLLVENERGGRFIVDIDSREARPGPR</sequence>
<dbReference type="RefSeq" id="WP_051378134.1">
    <property type="nucleotide sequence ID" value="NZ_AXWS01000007.1"/>
</dbReference>
<keyword evidence="1" id="KW-1185">Reference proteome</keyword>
<organism evidence="1 2">
    <name type="scientific">Derxia gummosa DSM 723</name>
    <dbReference type="NCBI Taxonomy" id="1121388"/>
    <lineage>
        <taxon>Bacteria</taxon>
        <taxon>Pseudomonadati</taxon>
        <taxon>Pseudomonadota</taxon>
        <taxon>Betaproteobacteria</taxon>
        <taxon>Burkholderiales</taxon>
        <taxon>Alcaligenaceae</taxon>
        <taxon>Derxia</taxon>
    </lineage>
</organism>
<evidence type="ECO:0000313" key="1">
    <source>
        <dbReference type="Proteomes" id="UP000675920"/>
    </source>
</evidence>
<accession>A0A8B6X917</accession>
<proteinExistence type="predicted"/>